<dbReference type="Gene3D" id="2.40.50.580">
    <property type="match status" value="1"/>
</dbReference>
<dbReference type="KEGG" id="mha:HF1_06280"/>
<dbReference type="InterPro" id="IPR041465">
    <property type="entry name" value="SfsA_N"/>
</dbReference>
<evidence type="ECO:0000259" key="1">
    <source>
        <dbReference type="Pfam" id="PF17746"/>
    </source>
</evidence>
<gene>
    <name evidence="2" type="primary">sfsA</name>
    <name evidence="2" type="ordered locus">HF1_06280</name>
</gene>
<dbReference type="InterPro" id="IPR005224">
    <property type="entry name" value="SfsA"/>
</dbReference>
<proteinExistence type="predicted"/>
<accession>E8ZHL5</accession>
<keyword evidence="3" id="KW-1185">Reference proteome</keyword>
<dbReference type="EMBL" id="FR773153">
    <property type="protein sequence ID" value="CBY92636.1"/>
    <property type="molecule type" value="Genomic_DNA"/>
</dbReference>
<dbReference type="Gene3D" id="3.40.1350.60">
    <property type="match status" value="1"/>
</dbReference>
<organism evidence="2 3">
    <name type="scientific">Mycoplasma haemofelis (strain Langford 1)</name>
    <name type="common">Haemobartonella felis</name>
    <dbReference type="NCBI Taxonomy" id="941640"/>
    <lineage>
        <taxon>Bacteria</taxon>
        <taxon>Bacillati</taxon>
        <taxon>Mycoplasmatota</taxon>
        <taxon>Mollicutes</taxon>
        <taxon>Mycoplasmataceae</taxon>
        <taxon>Mycoplasma</taxon>
    </lineage>
</organism>
<dbReference type="AlphaFoldDB" id="E8ZHL5"/>
<evidence type="ECO:0000313" key="2">
    <source>
        <dbReference type="EMBL" id="CBY92636.1"/>
    </source>
</evidence>
<dbReference type="PANTHER" id="PTHR30545:SF2">
    <property type="entry name" value="SUGAR FERMENTATION STIMULATION PROTEIN A"/>
    <property type="match status" value="1"/>
</dbReference>
<feature type="domain" description="SfsA N-terminal OB" evidence="1">
    <location>
        <begin position="18"/>
        <end position="88"/>
    </location>
</feature>
<dbReference type="OrthoDB" id="9802365at2"/>
<dbReference type="GO" id="GO:0003677">
    <property type="term" value="F:DNA binding"/>
    <property type="evidence" value="ECO:0007669"/>
    <property type="project" value="InterPro"/>
</dbReference>
<reference evidence="2 3" key="1">
    <citation type="journal article" date="2011" name="J. Bacteriol.">
        <title>Complete genome sequence of Mycoplasma haemofelis, a hemotropic mycoplasma.</title>
        <authorList>
            <person name="Barker E.N."/>
            <person name="Helps C.R."/>
            <person name="Peters I.R."/>
            <person name="Darby A.C."/>
            <person name="Radford A.D."/>
            <person name="Tasker S."/>
        </authorList>
    </citation>
    <scope>NUCLEOTIDE SEQUENCE [LARGE SCALE GENOMIC DNA]</scope>
    <source>
        <strain evidence="2 3">Langford 1</strain>
    </source>
</reference>
<name>E8ZHL5_MYCHL</name>
<protein>
    <submittedName>
        <fullName evidence="2">Sugar fermentation stimulation protein</fullName>
    </submittedName>
</protein>
<evidence type="ECO:0000313" key="3">
    <source>
        <dbReference type="Proteomes" id="UP000008637"/>
    </source>
</evidence>
<dbReference type="Proteomes" id="UP000008637">
    <property type="component" value="Chromosome"/>
</dbReference>
<sequence>MRVKDFLFKEPLQEGILVERRNRFIVDVKIKGEIHTCHCPSTGKIGNFDLRGRPCLLSKSDNPNRKTAYTVEALSFNKVEDSYKSWIGINQNAINRYVEYYLSHGAFEDMVGELSQVMREQTLGNAKIDFRVGDVFIEVKMPLWRIDMEVPDYISTHDNGIFNSHERLLKHLNAFSSFLKGNQKAILLFCYMYDHSGVRINRKNPRYRKIKRMLERGTIGGMEQWQANFKITERGVRLTRYFQILE</sequence>
<dbReference type="Pfam" id="PF17746">
    <property type="entry name" value="SfsA_N"/>
    <property type="match status" value="1"/>
</dbReference>
<dbReference type="PANTHER" id="PTHR30545">
    <property type="entry name" value="SUGAR FERMENTATION STIMULATION PROTEIN A"/>
    <property type="match status" value="1"/>
</dbReference>
<dbReference type="HOGENOM" id="CLU_052299_2_0_14"/>